<keyword evidence="1" id="KW-0175">Coiled coil</keyword>
<dbReference type="AlphaFoldDB" id="A0A6A6A2A6"/>
<keyword evidence="4" id="KW-1185">Reference proteome</keyword>
<dbReference type="RefSeq" id="XP_033520371.1">
    <property type="nucleotide sequence ID" value="XM_033668749.1"/>
</dbReference>
<evidence type="ECO:0000256" key="2">
    <source>
        <dbReference type="SAM" id="Phobius"/>
    </source>
</evidence>
<evidence type="ECO:0000256" key="1">
    <source>
        <dbReference type="SAM" id="Coils"/>
    </source>
</evidence>
<proteinExistence type="predicted"/>
<name>A0A6A6A2A6_9PLEO</name>
<protein>
    <submittedName>
        <fullName evidence="3">Uncharacterized protein</fullName>
    </submittedName>
</protein>
<dbReference type="EMBL" id="ML977514">
    <property type="protein sequence ID" value="KAF2125979.1"/>
    <property type="molecule type" value="Genomic_DNA"/>
</dbReference>
<dbReference type="GeneID" id="54409181"/>
<feature type="transmembrane region" description="Helical" evidence="2">
    <location>
        <begin position="29"/>
        <end position="50"/>
    </location>
</feature>
<dbReference type="Proteomes" id="UP000799771">
    <property type="component" value="Unassembled WGS sequence"/>
</dbReference>
<keyword evidence="2" id="KW-0472">Membrane</keyword>
<feature type="coiled-coil region" evidence="1">
    <location>
        <begin position="175"/>
        <end position="209"/>
    </location>
</feature>
<organism evidence="3 4">
    <name type="scientific">Dothidotthia symphoricarpi CBS 119687</name>
    <dbReference type="NCBI Taxonomy" id="1392245"/>
    <lineage>
        <taxon>Eukaryota</taxon>
        <taxon>Fungi</taxon>
        <taxon>Dikarya</taxon>
        <taxon>Ascomycota</taxon>
        <taxon>Pezizomycotina</taxon>
        <taxon>Dothideomycetes</taxon>
        <taxon>Pleosporomycetidae</taxon>
        <taxon>Pleosporales</taxon>
        <taxon>Dothidotthiaceae</taxon>
        <taxon>Dothidotthia</taxon>
    </lineage>
</organism>
<evidence type="ECO:0000313" key="3">
    <source>
        <dbReference type="EMBL" id="KAF2125979.1"/>
    </source>
</evidence>
<evidence type="ECO:0000313" key="4">
    <source>
        <dbReference type="Proteomes" id="UP000799771"/>
    </source>
</evidence>
<keyword evidence="2" id="KW-0812">Transmembrane</keyword>
<reference evidence="3" key="1">
    <citation type="journal article" date="2020" name="Stud. Mycol.">
        <title>101 Dothideomycetes genomes: a test case for predicting lifestyles and emergence of pathogens.</title>
        <authorList>
            <person name="Haridas S."/>
            <person name="Albert R."/>
            <person name="Binder M."/>
            <person name="Bloem J."/>
            <person name="Labutti K."/>
            <person name="Salamov A."/>
            <person name="Andreopoulos B."/>
            <person name="Baker S."/>
            <person name="Barry K."/>
            <person name="Bills G."/>
            <person name="Bluhm B."/>
            <person name="Cannon C."/>
            <person name="Castanera R."/>
            <person name="Culley D."/>
            <person name="Daum C."/>
            <person name="Ezra D."/>
            <person name="Gonzalez J."/>
            <person name="Henrissat B."/>
            <person name="Kuo A."/>
            <person name="Liang C."/>
            <person name="Lipzen A."/>
            <person name="Lutzoni F."/>
            <person name="Magnuson J."/>
            <person name="Mondo S."/>
            <person name="Nolan M."/>
            <person name="Ohm R."/>
            <person name="Pangilinan J."/>
            <person name="Park H.-J."/>
            <person name="Ramirez L."/>
            <person name="Alfaro M."/>
            <person name="Sun H."/>
            <person name="Tritt A."/>
            <person name="Yoshinaga Y."/>
            <person name="Zwiers L.-H."/>
            <person name="Turgeon B."/>
            <person name="Goodwin S."/>
            <person name="Spatafora J."/>
            <person name="Crous P."/>
            <person name="Grigoriev I."/>
        </authorList>
    </citation>
    <scope>NUCLEOTIDE SEQUENCE</scope>
    <source>
        <strain evidence="3">CBS 119687</strain>
    </source>
</reference>
<keyword evidence="2" id="KW-1133">Transmembrane helix</keyword>
<accession>A0A6A6A2A6</accession>
<sequence length="224" mass="24741">MDHVFPGTAGIPGYRYRSSANAAASPSTLLLSVVIGILIGMILNALLASLPKAFERADSSAENTDTQGDETVPLYKLLVTRISASAVDVYRAVVKHTYALFRRVLEVLRMRMHICVRITRKRHNHSIKPVPLNVVVPPVYPDIVMTKNDGPAFMMAIGKTAKCINDESKRIDDKLKRVEDGLKHIKDELKCLTEELKCIEKDLHNEIETMVKKACASGQGSCVA</sequence>
<gene>
    <name evidence="3" type="ORF">P153DRAFT_369363</name>
</gene>